<evidence type="ECO:0000256" key="1">
    <source>
        <dbReference type="ARBA" id="ARBA00005153"/>
    </source>
</evidence>
<dbReference type="InterPro" id="IPR025777">
    <property type="entry name" value="GMPS_ATP_PPase_dom"/>
</dbReference>
<organism evidence="14 15">
    <name type="scientific">Toxocara canis</name>
    <name type="common">Canine roundworm</name>
    <dbReference type="NCBI Taxonomy" id="6265"/>
    <lineage>
        <taxon>Eukaryota</taxon>
        <taxon>Metazoa</taxon>
        <taxon>Ecdysozoa</taxon>
        <taxon>Nematoda</taxon>
        <taxon>Chromadorea</taxon>
        <taxon>Rhabditida</taxon>
        <taxon>Spirurina</taxon>
        <taxon>Ascaridomorpha</taxon>
        <taxon>Ascaridoidea</taxon>
        <taxon>Toxocaridae</taxon>
        <taxon>Toxocara</taxon>
    </lineage>
</organism>
<evidence type="ECO:0000259" key="12">
    <source>
        <dbReference type="PROSITE" id="PS51553"/>
    </source>
</evidence>
<comment type="subunit">
    <text evidence="2">Homodimer.</text>
</comment>
<keyword evidence="8 11" id="KW-0067">ATP-binding</keyword>
<dbReference type="SUPFAM" id="SSF52402">
    <property type="entry name" value="Adenine nucleotide alpha hydrolases-like"/>
    <property type="match status" value="1"/>
</dbReference>
<accession>A0A183VGZ5</accession>
<keyword evidence="5 11" id="KW-0547">Nucleotide-binding</keyword>
<keyword evidence="7 11" id="KW-0658">Purine biosynthesis</keyword>
<evidence type="ECO:0000313" key="14">
    <source>
        <dbReference type="Proteomes" id="UP000050794"/>
    </source>
</evidence>
<feature type="binding site" evidence="11">
    <location>
        <begin position="12"/>
        <end position="18"/>
    </location>
    <ligand>
        <name>ATP</name>
        <dbReference type="ChEBI" id="CHEBI:30616"/>
    </ligand>
</feature>
<reference evidence="13 14" key="2">
    <citation type="submission" date="2018-11" db="EMBL/GenBank/DDBJ databases">
        <authorList>
            <consortium name="Pathogen Informatics"/>
        </authorList>
    </citation>
    <scope>NUCLEOTIDE SEQUENCE [LARGE SCALE GENOMIC DNA]</scope>
</reference>
<proteinExistence type="predicted"/>
<dbReference type="PANTHER" id="PTHR11922">
    <property type="entry name" value="GMP SYNTHASE-RELATED"/>
    <property type="match status" value="1"/>
</dbReference>
<evidence type="ECO:0000256" key="8">
    <source>
        <dbReference type="ARBA" id="ARBA00022840"/>
    </source>
</evidence>
<keyword evidence="9" id="KW-0315">Glutamine amidotransferase</keyword>
<dbReference type="PROSITE" id="PS51553">
    <property type="entry name" value="GMPS_ATP_PPASE"/>
    <property type="match status" value="1"/>
</dbReference>
<dbReference type="PANTHER" id="PTHR11922:SF2">
    <property type="entry name" value="GMP SYNTHASE [GLUTAMINE-HYDROLYZING]"/>
    <property type="match status" value="1"/>
</dbReference>
<feature type="domain" description="GMPS ATP-PPase" evidence="12">
    <location>
        <begin position="1"/>
        <end position="193"/>
    </location>
</feature>
<dbReference type="GO" id="GO:0005829">
    <property type="term" value="C:cytosol"/>
    <property type="evidence" value="ECO:0007669"/>
    <property type="project" value="TreeGrafter"/>
</dbReference>
<dbReference type="GO" id="GO:0005524">
    <property type="term" value="F:ATP binding"/>
    <property type="evidence" value="ECO:0007669"/>
    <property type="project" value="UniProtKB-UniRule"/>
</dbReference>
<keyword evidence="6 11" id="KW-0332">GMP biosynthesis</keyword>
<reference evidence="15" key="1">
    <citation type="submission" date="2016-06" db="UniProtKB">
        <authorList>
            <consortium name="WormBaseParasite"/>
        </authorList>
    </citation>
    <scope>IDENTIFICATION</scope>
</reference>
<evidence type="ECO:0000256" key="9">
    <source>
        <dbReference type="ARBA" id="ARBA00022962"/>
    </source>
</evidence>
<keyword evidence="14" id="KW-1185">Reference proteome</keyword>
<dbReference type="EMBL" id="UYWY01027999">
    <property type="protein sequence ID" value="VDM51336.1"/>
    <property type="molecule type" value="Genomic_DNA"/>
</dbReference>
<evidence type="ECO:0000256" key="10">
    <source>
        <dbReference type="ARBA" id="ARBA00031356"/>
    </source>
</evidence>
<dbReference type="Pfam" id="PF02540">
    <property type="entry name" value="NAD_synthase"/>
    <property type="match status" value="1"/>
</dbReference>
<evidence type="ECO:0000313" key="15">
    <source>
        <dbReference type="WBParaSite" id="TCNE_0002001901-mRNA-1"/>
    </source>
</evidence>
<dbReference type="CDD" id="cd01997">
    <property type="entry name" value="GMP_synthase_C"/>
    <property type="match status" value="1"/>
</dbReference>
<dbReference type="AlphaFoldDB" id="A0A183VGZ5"/>
<dbReference type="WBParaSite" id="TCNE_0002001901-mRNA-1">
    <property type="protein sequence ID" value="TCNE_0002001901-mRNA-1"/>
    <property type="gene ID" value="TCNE_0002001901"/>
</dbReference>
<evidence type="ECO:0000256" key="11">
    <source>
        <dbReference type="PROSITE-ProRule" id="PRU00886"/>
    </source>
</evidence>
<protein>
    <recommendedName>
        <fullName evidence="3">GMP synthase (glutamine-hydrolyzing)</fullName>
        <ecNumber evidence="3">6.3.5.2</ecNumber>
    </recommendedName>
    <alternativeName>
        <fullName evidence="10">Glutamine amidotransferase</fullName>
    </alternativeName>
</protein>
<evidence type="ECO:0000256" key="3">
    <source>
        <dbReference type="ARBA" id="ARBA00012746"/>
    </source>
</evidence>
<dbReference type="InterPro" id="IPR022310">
    <property type="entry name" value="NAD/GMP_synthase"/>
</dbReference>
<dbReference type="Proteomes" id="UP000050794">
    <property type="component" value="Unassembled WGS sequence"/>
</dbReference>
<sequence>MVGDKKVLVMVSGGVDSTVCAALMHKALGPEKVIAIHIDNGFMRYKESDRVIEALNKLNLSVKRYNAFHSFISGTVTINGIKSVPLRRVTQPELKRRIIGDTFMRVKDSVMEELKLDKDIFLAQGTLRPDLIESASSLASGHADTIKTHHNDTALVRELRDLGKVIEPLKDFHKDEVRELGESLGLPRSIVMRHPFPGKKEWKRKVNCCATVNVSL</sequence>
<dbReference type="InterPro" id="IPR001674">
    <property type="entry name" value="GMP_synth_C"/>
</dbReference>
<evidence type="ECO:0000256" key="6">
    <source>
        <dbReference type="ARBA" id="ARBA00022749"/>
    </source>
</evidence>
<evidence type="ECO:0000256" key="5">
    <source>
        <dbReference type="ARBA" id="ARBA00022741"/>
    </source>
</evidence>
<gene>
    <name evidence="13" type="ORF">TCNE_LOCUS20015</name>
</gene>
<dbReference type="Gene3D" id="3.40.50.620">
    <property type="entry name" value="HUPs"/>
    <property type="match status" value="1"/>
</dbReference>
<dbReference type="GO" id="GO:0003921">
    <property type="term" value="F:GMP synthase activity"/>
    <property type="evidence" value="ECO:0007669"/>
    <property type="project" value="InterPro"/>
</dbReference>
<dbReference type="EC" id="6.3.5.2" evidence="3"/>
<dbReference type="InterPro" id="IPR014729">
    <property type="entry name" value="Rossmann-like_a/b/a_fold"/>
</dbReference>
<evidence type="ECO:0000256" key="7">
    <source>
        <dbReference type="ARBA" id="ARBA00022755"/>
    </source>
</evidence>
<dbReference type="FunFam" id="3.40.50.620:FF:000044">
    <property type="entry name" value="GMP synthase [glutamine-hydrolyzing]"/>
    <property type="match status" value="1"/>
</dbReference>
<evidence type="ECO:0000313" key="13">
    <source>
        <dbReference type="EMBL" id="VDM51336.1"/>
    </source>
</evidence>
<comment type="pathway">
    <text evidence="1">Purine metabolism; GMP biosynthesis; GMP from XMP (L-Gln route): step 1/1.</text>
</comment>
<name>A0A183VGZ5_TOXCA</name>
<evidence type="ECO:0000256" key="4">
    <source>
        <dbReference type="ARBA" id="ARBA00022598"/>
    </source>
</evidence>
<keyword evidence="4" id="KW-0436">Ligase</keyword>
<evidence type="ECO:0000256" key="2">
    <source>
        <dbReference type="ARBA" id="ARBA00011738"/>
    </source>
</evidence>